<keyword evidence="5" id="KW-0493">Microtubule</keyword>
<dbReference type="Gene3D" id="6.10.250.1080">
    <property type="match status" value="1"/>
</dbReference>
<evidence type="ECO:0000256" key="3">
    <source>
        <dbReference type="ARBA" id="ARBA00007429"/>
    </source>
</evidence>
<dbReference type="GO" id="GO:0000776">
    <property type="term" value="C:kinetochore"/>
    <property type="evidence" value="ECO:0007669"/>
    <property type="project" value="TreeGrafter"/>
</dbReference>
<evidence type="ECO:0000256" key="7">
    <source>
        <dbReference type="ARBA" id="ARBA00023212"/>
    </source>
</evidence>
<reference evidence="11 12" key="1">
    <citation type="submission" date="2023-10" db="EMBL/GenBank/DDBJ databases">
        <title>Genomes of two closely related lineages of the louse Polyplax serrata with different host specificities.</title>
        <authorList>
            <person name="Martinu J."/>
            <person name="Tarabai H."/>
            <person name="Stefka J."/>
            <person name="Hypsa V."/>
        </authorList>
    </citation>
    <scope>NUCLEOTIDE SEQUENCE [LARGE SCALE GENOMIC DNA]</scope>
    <source>
        <strain evidence="11">HR10_N</strain>
    </source>
</reference>
<evidence type="ECO:0000256" key="6">
    <source>
        <dbReference type="ARBA" id="ARBA00023054"/>
    </source>
</evidence>
<dbReference type="InterPro" id="IPR033494">
    <property type="entry name" value="NUDE"/>
</dbReference>
<dbReference type="GO" id="GO:0047496">
    <property type="term" value="P:vesicle transport along microtubule"/>
    <property type="evidence" value="ECO:0007669"/>
    <property type="project" value="TreeGrafter"/>
</dbReference>
<keyword evidence="6 8" id="KW-0175">Coiled coil</keyword>
<dbReference type="Pfam" id="PF04880">
    <property type="entry name" value="NUDE_C"/>
    <property type="match status" value="1"/>
</dbReference>
<organism evidence="11 12">
    <name type="scientific">Polyplax serrata</name>
    <name type="common">Common mouse louse</name>
    <dbReference type="NCBI Taxonomy" id="468196"/>
    <lineage>
        <taxon>Eukaryota</taxon>
        <taxon>Metazoa</taxon>
        <taxon>Ecdysozoa</taxon>
        <taxon>Arthropoda</taxon>
        <taxon>Hexapoda</taxon>
        <taxon>Insecta</taxon>
        <taxon>Pterygota</taxon>
        <taxon>Neoptera</taxon>
        <taxon>Paraneoptera</taxon>
        <taxon>Psocodea</taxon>
        <taxon>Troctomorpha</taxon>
        <taxon>Phthiraptera</taxon>
        <taxon>Anoplura</taxon>
        <taxon>Polyplacidae</taxon>
        <taxon>Polyplax</taxon>
    </lineage>
</organism>
<dbReference type="InterPro" id="IPR006964">
    <property type="entry name" value="NUDE_dom"/>
</dbReference>
<comment type="subcellular location">
    <subcellularLocation>
        <location evidence="2">Cytoplasm</location>
        <location evidence="2">Cytoskeleton</location>
        <location evidence="2">Microtubule organizing center</location>
        <location evidence="2">Centrosome</location>
    </subcellularLocation>
    <subcellularLocation>
        <location evidence="1">Cytoplasm</location>
        <location evidence="1">Cytoskeleton</location>
        <location evidence="1">Spindle</location>
    </subcellularLocation>
</comment>
<dbReference type="GO" id="GO:0007020">
    <property type="term" value="P:microtubule nucleation"/>
    <property type="evidence" value="ECO:0007669"/>
    <property type="project" value="TreeGrafter"/>
</dbReference>
<gene>
    <name evidence="11" type="ORF">RUM43_004524</name>
</gene>
<dbReference type="PANTHER" id="PTHR10921">
    <property type="entry name" value="NUCLEAR DISTRIBUTION PROTEIN NUDE HOMOLOG 1"/>
    <property type="match status" value="1"/>
</dbReference>
<dbReference type="GO" id="GO:0005819">
    <property type="term" value="C:spindle"/>
    <property type="evidence" value="ECO:0007669"/>
    <property type="project" value="UniProtKB-SubCell"/>
</dbReference>
<protein>
    <recommendedName>
        <fullName evidence="10">NUDE domain-containing protein</fullName>
    </recommendedName>
</protein>
<comment type="similarity">
    <text evidence="3">Belongs to the nudE family.</text>
</comment>
<keyword evidence="4" id="KW-0963">Cytoplasm</keyword>
<dbReference type="GO" id="GO:0016477">
    <property type="term" value="P:cell migration"/>
    <property type="evidence" value="ECO:0007669"/>
    <property type="project" value="TreeGrafter"/>
</dbReference>
<evidence type="ECO:0000256" key="9">
    <source>
        <dbReference type="SAM" id="MobiDB-lite"/>
    </source>
</evidence>
<dbReference type="GO" id="GO:0007059">
    <property type="term" value="P:chromosome segregation"/>
    <property type="evidence" value="ECO:0007669"/>
    <property type="project" value="TreeGrafter"/>
</dbReference>
<evidence type="ECO:0000256" key="5">
    <source>
        <dbReference type="ARBA" id="ARBA00022701"/>
    </source>
</evidence>
<dbReference type="GO" id="GO:0007100">
    <property type="term" value="P:mitotic centrosome separation"/>
    <property type="evidence" value="ECO:0007669"/>
    <property type="project" value="TreeGrafter"/>
</dbReference>
<evidence type="ECO:0000313" key="12">
    <source>
        <dbReference type="Proteomes" id="UP001372834"/>
    </source>
</evidence>
<comment type="caution">
    <text evidence="11">The sequence shown here is derived from an EMBL/GenBank/DDBJ whole genome shotgun (WGS) entry which is preliminary data.</text>
</comment>
<evidence type="ECO:0000256" key="1">
    <source>
        <dbReference type="ARBA" id="ARBA00004186"/>
    </source>
</evidence>
<name>A0AAN8SCR4_POLSC</name>
<dbReference type="AlphaFoldDB" id="A0AAN8SCR4"/>
<dbReference type="GO" id="GO:0051642">
    <property type="term" value="P:centrosome localization"/>
    <property type="evidence" value="ECO:0007669"/>
    <property type="project" value="TreeGrafter"/>
</dbReference>
<feature type="region of interest" description="Disordered" evidence="9">
    <location>
        <begin position="319"/>
        <end position="354"/>
    </location>
</feature>
<dbReference type="GO" id="GO:0005871">
    <property type="term" value="C:kinesin complex"/>
    <property type="evidence" value="ECO:0007669"/>
    <property type="project" value="TreeGrafter"/>
</dbReference>
<keyword evidence="7" id="KW-0206">Cytoskeleton</keyword>
<feature type="domain" description="NUDE" evidence="10">
    <location>
        <begin position="138"/>
        <end position="282"/>
    </location>
</feature>
<feature type="coiled-coil region" evidence="8">
    <location>
        <begin position="16"/>
        <end position="187"/>
    </location>
</feature>
<evidence type="ECO:0000256" key="2">
    <source>
        <dbReference type="ARBA" id="ARBA00004300"/>
    </source>
</evidence>
<accession>A0AAN8SCR4</accession>
<dbReference type="PANTHER" id="PTHR10921:SF1">
    <property type="entry name" value="NUCLEAR DISTRIBUTION PROTEIN NUDE HOMOLOG"/>
    <property type="match status" value="1"/>
</dbReference>
<sequence>MDEDDMPHFNSKEEEIKYWKDTARHLKVKVDELEKELIEFQDSSSQLEKELEKSLEHADKTNRDLKTKCNRLTLDLDTCREKYEQQCHQSSKQINDLQKEISEYVQNEERLIKYIRDLEQKNDDLERSERVMLETVGDIEAKLNSAIERNALLENELDEKETLRAMVQRLKDEHRDMQQELNRQRWQGIPDNNKVIERVRSPVELNKLSLDNQSPTTQMKSKKNKILKHNIAAEDKCKYLYRECKPSHHSSVQKFSKSEWNNKRNFSAVTNEAVNKKNFKREDNDKCMFIKRNNIEITKYACNKRKFTNSNQKETSIGNKYDFGGKKTGHIEKEQKRVSRLKSPFSFKKMLSRK</sequence>
<feature type="compositionally biased region" description="Basic and acidic residues" evidence="9">
    <location>
        <begin position="323"/>
        <end position="337"/>
    </location>
</feature>
<dbReference type="Proteomes" id="UP001372834">
    <property type="component" value="Unassembled WGS sequence"/>
</dbReference>
<dbReference type="GO" id="GO:0000132">
    <property type="term" value="P:establishment of mitotic spindle orientation"/>
    <property type="evidence" value="ECO:0007669"/>
    <property type="project" value="TreeGrafter"/>
</dbReference>
<dbReference type="GO" id="GO:0005874">
    <property type="term" value="C:microtubule"/>
    <property type="evidence" value="ECO:0007669"/>
    <property type="project" value="UniProtKB-KW"/>
</dbReference>
<evidence type="ECO:0000256" key="4">
    <source>
        <dbReference type="ARBA" id="ARBA00022490"/>
    </source>
</evidence>
<evidence type="ECO:0000256" key="8">
    <source>
        <dbReference type="SAM" id="Coils"/>
    </source>
</evidence>
<dbReference type="GO" id="GO:0008017">
    <property type="term" value="F:microtubule binding"/>
    <property type="evidence" value="ECO:0007669"/>
    <property type="project" value="InterPro"/>
</dbReference>
<evidence type="ECO:0000313" key="11">
    <source>
        <dbReference type="EMBL" id="KAK6643021.1"/>
    </source>
</evidence>
<proteinExistence type="inferred from homology"/>
<dbReference type="EMBL" id="JAWJWE010000002">
    <property type="protein sequence ID" value="KAK6643021.1"/>
    <property type="molecule type" value="Genomic_DNA"/>
</dbReference>
<evidence type="ECO:0000259" key="10">
    <source>
        <dbReference type="Pfam" id="PF04880"/>
    </source>
</evidence>
<dbReference type="GO" id="GO:0005813">
    <property type="term" value="C:centrosome"/>
    <property type="evidence" value="ECO:0007669"/>
    <property type="project" value="UniProtKB-SubCell"/>
</dbReference>